<name>A0AAX3DTA6_RHOPL</name>
<dbReference type="EMBL" id="CP076676">
    <property type="protein sequence ID" value="UYO37491.1"/>
    <property type="molecule type" value="Genomic_DNA"/>
</dbReference>
<gene>
    <name evidence="3" type="ORF">KQX62_12050</name>
</gene>
<dbReference type="Pfam" id="PF09718">
    <property type="entry name" value="Tape_meas_lam_C"/>
    <property type="match status" value="1"/>
</dbReference>
<protein>
    <recommendedName>
        <fullName evidence="2">Bacteriophage tail tape measure C-terminal domain-containing protein</fullName>
    </recommendedName>
</protein>
<feature type="region of interest" description="Disordered" evidence="1">
    <location>
        <begin position="445"/>
        <end position="479"/>
    </location>
</feature>
<evidence type="ECO:0000313" key="4">
    <source>
        <dbReference type="Proteomes" id="UP001163166"/>
    </source>
</evidence>
<feature type="domain" description="Bacteriophage tail tape measure C-terminal" evidence="2">
    <location>
        <begin position="665"/>
        <end position="727"/>
    </location>
</feature>
<dbReference type="InterPro" id="IPR006431">
    <property type="entry name" value="Phage_tape_meas_C"/>
</dbReference>
<dbReference type="RefSeq" id="WP_264073264.1">
    <property type="nucleotide sequence ID" value="NZ_CP076676.1"/>
</dbReference>
<dbReference type="AlphaFoldDB" id="A0AAX3DTA6"/>
<evidence type="ECO:0000256" key="1">
    <source>
        <dbReference type="SAM" id="MobiDB-lite"/>
    </source>
</evidence>
<sequence length="892" mass="92465">METIRRIEIRGSTTGVDEATQSLKNLTTAQGNVAVVSETTSRATLSAASSLDRLKRQLDSGYSAQQQYTKGEATLQRALAQGLITTTEHAKLSDQLAAKYTTQTGVTAALGKVTQSLNLQMASLAGGMGLTGSVLASFGPLGFAAAVGLGAVQSGISSLSDMAHQLADKAKNIREFSEETGLTVAQFQALRSEAGKFGIDSETLSAGVAKFSASFNELRLGSGSLLTDIRKISPALADQMQRTNDAASALTLFGQAIQKTDDIFQRNALLKAAFGKGGASYGAFFQAGQDVKALGDAFVAAGKGLDENLIKKLAQLEIDIAKAKSATQSTFASIFGTSTLEGEKRFNEGVLELTKYAKEFVLSNDLHKLIDYQVGVNAGTALKAGGGALAGAAMGAAGGAAIGALGGGVGAVPGAIAGAVAGAIAAVLADKINEEISSIAPGSLVRGSSPSAPSAVPSWANSQGASWRSSSPPLVPKTQEADAKDLAARVQVLGAAATPIEQLNARLAELSIKAKEAGVSEDVLARAQNALRESFKVDQLQATISALGAAATPAEQLALRFAQLRQQYDQGRISRETLTRAEAAAVLATEKSVASAREQLGILTQREMVEIHLKDVADAEAKGYIRNAEEKMAAEVLFQKSLRDTMERQQVALSSLPQLKQLELDSGNLMKQLDTTAVSALGSIEGSLVDMTMGTKPASDGFKDMATNIVRALDTMIIKMMIIQPIAKSLQSTLSELGGFGGLLGSNSSAGGTVMVGNYAMPTIGYSAGYHTGGIVGSEPTFSRYVHPAYFDDAPRFHSGGIAGDEVPIIARRGEGVFTQGQMAAMGGGSRAAQVTINNYTDASPTVTRNANGDITVTLRKAVDSAVGDSLSAGTGQRVLARQYGVKPFYGQ</sequence>
<feature type="compositionally biased region" description="Polar residues" evidence="1">
    <location>
        <begin position="463"/>
        <end position="472"/>
    </location>
</feature>
<proteinExistence type="predicted"/>
<evidence type="ECO:0000313" key="3">
    <source>
        <dbReference type="EMBL" id="UYO37491.1"/>
    </source>
</evidence>
<reference evidence="3" key="1">
    <citation type="journal article" date="2022" name="Biol. Control">
        <title>In silico genomic analysis of Rhodopseudomonas palustris strains revealed potential biocontrol agents and crop yield enhancers.</title>
        <authorList>
            <person name="Surachat K."/>
            <person name="Kantachote D."/>
            <person name="Deachamag P."/>
            <person name="Wonglapsuwan M."/>
        </authorList>
    </citation>
    <scope>NUCLEOTIDE SEQUENCE</scope>
    <source>
        <strain evidence="3">TLS06</strain>
    </source>
</reference>
<organism evidence="3 4">
    <name type="scientific">Rhodopseudomonas palustris</name>
    <dbReference type="NCBI Taxonomy" id="1076"/>
    <lineage>
        <taxon>Bacteria</taxon>
        <taxon>Pseudomonadati</taxon>
        <taxon>Pseudomonadota</taxon>
        <taxon>Alphaproteobacteria</taxon>
        <taxon>Hyphomicrobiales</taxon>
        <taxon>Nitrobacteraceae</taxon>
        <taxon>Rhodopseudomonas</taxon>
    </lineage>
</organism>
<dbReference type="Proteomes" id="UP001163166">
    <property type="component" value="Chromosome"/>
</dbReference>
<feature type="compositionally biased region" description="Low complexity" evidence="1">
    <location>
        <begin position="448"/>
        <end position="462"/>
    </location>
</feature>
<accession>A0AAX3DTA6</accession>
<evidence type="ECO:0000259" key="2">
    <source>
        <dbReference type="Pfam" id="PF09718"/>
    </source>
</evidence>